<proteinExistence type="predicted"/>
<evidence type="ECO:0000313" key="3">
    <source>
        <dbReference type="Proteomes" id="UP000784294"/>
    </source>
</evidence>
<comment type="caution">
    <text evidence="2">The sequence shown here is derived from an EMBL/GenBank/DDBJ whole genome shotgun (WGS) entry which is preliminary data.</text>
</comment>
<sequence>MFGREAQSPVLSPRPPLGFTIRPAPPSTCPIGTDPMIYLIDHHLSAVPRHESLEDMTTWVDATRSRRALALRPRRSLGQGSRLFAMPTGCSPIDSVFRLTLPPNLHDTSTFVQCRRAYELHFFAMLLVVALIFFSLAPLTHRPSEPVFRGASIEAFSEPICLYTPASLGPGGLSHCVTTDRAFLLPALPPDCSI</sequence>
<feature type="transmembrane region" description="Helical" evidence="1">
    <location>
        <begin position="120"/>
        <end position="139"/>
    </location>
</feature>
<gene>
    <name evidence="2" type="ORF">PXEA_LOCUS14507</name>
</gene>
<evidence type="ECO:0000313" key="2">
    <source>
        <dbReference type="EMBL" id="VEL21067.1"/>
    </source>
</evidence>
<keyword evidence="1" id="KW-0472">Membrane</keyword>
<evidence type="ECO:0000256" key="1">
    <source>
        <dbReference type="SAM" id="Phobius"/>
    </source>
</evidence>
<keyword evidence="1" id="KW-1133">Transmembrane helix</keyword>
<dbReference type="EMBL" id="CAAALY010049430">
    <property type="protein sequence ID" value="VEL21067.1"/>
    <property type="molecule type" value="Genomic_DNA"/>
</dbReference>
<organism evidence="2 3">
    <name type="scientific">Protopolystoma xenopodis</name>
    <dbReference type="NCBI Taxonomy" id="117903"/>
    <lineage>
        <taxon>Eukaryota</taxon>
        <taxon>Metazoa</taxon>
        <taxon>Spiralia</taxon>
        <taxon>Lophotrochozoa</taxon>
        <taxon>Platyhelminthes</taxon>
        <taxon>Monogenea</taxon>
        <taxon>Polyopisthocotylea</taxon>
        <taxon>Polystomatidea</taxon>
        <taxon>Polystomatidae</taxon>
        <taxon>Protopolystoma</taxon>
    </lineage>
</organism>
<name>A0A3S5FDU2_9PLAT</name>
<reference evidence="2" key="1">
    <citation type="submission" date="2018-11" db="EMBL/GenBank/DDBJ databases">
        <authorList>
            <consortium name="Pathogen Informatics"/>
        </authorList>
    </citation>
    <scope>NUCLEOTIDE SEQUENCE</scope>
</reference>
<dbReference type="Proteomes" id="UP000784294">
    <property type="component" value="Unassembled WGS sequence"/>
</dbReference>
<dbReference type="AlphaFoldDB" id="A0A3S5FDU2"/>
<keyword evidence="3" id="KW-1185">Reference proteome</keyword>
<keyword evidence="1" id="KW-0812">Transmembrane</keyword>
<accession>A0A3S5FDU2</accession>
<protein>
    <submittedName>
        <fullName evidence="2">Uncharacterized protein</fullName>
    </submittedName>
</protein>